<sequence length="55" mass="5761">MLGLGSQGTQFPMGTPSCKICSTCECDWGLPARAATLSSARAGSPTRRLGDFLRV</sequence>
<protein>
    <submittedName>
        <fullName evidence="1">Uncharacterized protein</fullName>
    </submittedName>
</protein>
<organism evidence="1">
    <name type="scientific">Anguilla anguilla</name>
    <name type="common">European freshwater eel</name>
    <name type="synonym">Muraena anguilla</name>
    <dbReference type="NCBI Taxonomy" id="7936"/>
    <lineage>
        <taxon>Eukaryota</taxon>
        <taxon>Metazoa</taxon>
        <taxon>Chordata</taxon>
        <taxon>Craniata</taxon>
        <taxon>Vertebrata</taxon>
        <taxon>Euteleostomi</taxon>
        <taxon>Actinopterygii</taxon>
        <taxon>Neopterygii</taxon>
        <taxon>Teleostei</taxon>
        <taxon>Anguilliformes</taxon>
        <taxon>Anguillidae</taxon>
        <taxon>Anguilla</taxon>
    </lineage>
</organism>
<reference evidence="1" key="1">
    <citation type="submission" date="2014-11" db="EMBL/GenBank/DDBJ databases">
        <authorList>
            <person name="Amaro Gonzalez C."/>
        </authorList>
    </citation>
    <scope>NUCLEOTIDE SEQUENCE</scope>
</reference>
<reference evidence="1" key="2">
    <citation type="journal article" date="2015" name="Fish Shellfish Immunol.">
        <title>Early steps in the European eel (Anguilla anguilla)-Vibrio vulnificus interaction in the gills: Role of the RtxA13 toxin.</title>
        <authorList>
            <person name="Callol A."/>
            <person name="Pajuelo D."/>
            <person name="Ebbesson L."/>
            <person name="Teles M."/>
            <person name="MacKenzie S."/>
            <person name="Amaro C."/>
        </authorList>
    </citation>
    <scope>NUCLEOTIDE SEQUENCE</scope>
</reference>
<proteinExistence type="predicted"/>
<name>A0A0E9QWK1_ANGAN</name>
<evidence type="ECO:0000313" key="1">
    <source>
        <dbReference type="EMBL" id="JAH21311.1"/>
    </source>
</evidence>
<dbReference type="AlphaFoldDB" id="A0A0E9QWK1"/>
<dbReference type="EMBL" id="GBXM01087266">
    <property type="protein sequence ID" value="JAH21311.1"/>
    <property type="molecule type" value="Transcribed_RNA"/>
</dbReference>
<accession>A0A0E9QWK1</accession>